<keyword evidence="3" id="KW-1185">Reference proteome</keyword>
<evidence type="ECO:0000256" key="1">
    <source>
        <dbReference type="SAM" id="MobiDB-lite"/>
    </source>
</evidence>
<dbReference type="AlphaFoldDB" id="A0A923M414"/>
<accession>A0A923M414</accession>
<protein>
    <submittedName>
        <fullName evidence="2">Uncharacterized protein</fullName>
    </submittedName>
</protein>
<gene>
    <name evidence="2" type="ORF">H8R02_04930</name>
</gene>
<comment type="caution">
    <text evidence="2">The sequence shown here is derived from an EMBL/GenBank/DDBJ whole genome shotgun (WGS) entry which is preliminary data.</text>
</comment>
<feature type="region of interest" description="Disordered" evidence="1">
    <location>
        <begin position="33"/>
        <end position="85"/>
    </location>
</feature>
<reference evidence="2" key="1">
    <citation type="submission" date="2020-08" db="EMBL/GenBank/DDBJ databases">
        <title>Ramlibacter sp. GTP1 16S ribosomal RNA gene genome sequencing and assembly.</title>
        <authorList>
            <person name="Kang M."/>
        </authorList>
    </citation>
    <scope>NUCLEOTIDE SEQUENCE</scope>
    <source>
        <strain evidence="2">GTP1</strain>
    </source>
</reference>
<feature type="compositionally biased region" description="Low complexity" evidence="1">
    <location>
        <begin position="45"/>
        <end position="57"/>
    </location>
</feature>
<dbReference type="RefSeq" id="WP_187080210.1">
    <property type="nucleotide sequence ID" value="NZ_JACORU010000001.1"/>
</dbReference>
<evidence type="ECO:0000313" key="2">
    <source>
        <dbReference type="EMBL" id="MBC5763782.1"/>
    </source>
</evidence>
<dbReference type="Proteomes" id="UP000596827">
    <property type="component" value="Unassembled WGS sequence"/>
</dbReference>
<organism evidence="2 3">
    <name type="scientific">Ramlibacter albus</name>
    <dbReference type="NCBI Taxonomy" id="2079448"/>
    <lineage>
        <taxon>Bacteria</taxon>
        <taxon>Pseudomonadati</taxon>
        <taxon>Pseudomonadota</taxon>
        <taxon>Betaproteobacteria</taxon>
        <taxon>Burkholderiales</taxon>
        <taxon>Comamonadaceae</taxon>
        <taxon>Ramlibacter</taxon>
    </lineage>
</organism>
<evidence type="ECO:0000313" key="3">
    <source>
        <dbReference type="Proteomes" id="UP000596827"/>
    </source>
</evidence>
<proteinExistence type="predicted"/>
<name>A0A923M414_9BURK</name>
<sequence>MTPHRPSHWIILFLVVLAALFTLREVQGQTSTNARSQFEGMPSMAGAQAGTGAQAGPPQGGLGVQGSDAAGLRLMRPRSVDEPRSAMRAEIKDELDMVRPQLADNETAEAIIRNRGEKPARDTGMARDTGGTTRHALRSVRRAAKNIRHPAVAQL</sequence>
<dbReference type="EMBL" id="JACORU010000001">
    <property type="protein sequence ID" value="MBC5763782.1"/>
    <property type="molecule type" value="Genomic_DNA"/>
</dbReference>